<feature type="transmembrane region" description="Helical" evidence="7">
    <location>
        <begin position="496"/>
        <end position="515"/>
    </location>
</feature>
<protein>
    <submittedName>
        <fullName evidence="9">Aste57867_14067 protein</fullName>
    </submittedName>
</protein>
<gene>
    <name evidence="9" type="primary">Aste57867_14067</name>
    <name evidence="8" type="ORF">As57867_014016</name>
    <name evidence="9" type="ORF">ASTE57867_14067</name>
</gene>
<feature type="transmembrane region" description="Helical" evidence="7">
    <location>
        <begin position="536"/>
        <end position="559"/>
    </location>
</feature>
<keyword evidence="10" id="KW-1185">Reference proteome</keyword>
<dbReference type="InterPro" id="IPR036259">
    <property type="entry name" value="MFS_trans_sf"/>
</dbReference>
<keyword evidence="6 7" id="KW-0472">Membrane</keyword>
<evidence type="ECO:0000256" key="2">
    <source>
        <dbReference type="ARBA" id="ARBA00007015"/>
    </source>
</evidence>
<feature type="transmembrane region" description="Helical" evidence="7">
    <location>
        <begin position="328"/>
        <end position="349"/>
    </location>
</feature>
<dbReference type="PANTHER" id="PTHR31585:SF5">
    <property type="entry name" value="RNA-BINDING S4 DOMAIN-CONTAINING PROTEIN"/>
    <property type="match status" value="1"/>
</dbReference>
<dbReference type="Gene3D" id="1.20.1250.20">
    <property type="entry name" value="MFS general substrate transporter like domains"/>
    <property type="match status" value="1"/>
</dbReference>
<keyword evidence="3" id="KW-0813">Transport</keyword>
<feature type="transmembrane region" description="Helical" evidence="7">
    <location>
        <begin position="361"/>
        <end position="379"/>
    </location>
</feature>
<dbReference type="Proteomes" id="UP000332933">
    <property type="component" value="Unassembled WGS sequence"/>
</dbReference>
<dbReference type="AlphaFoldDB" id="A0A485KZR3"/>
<dbReference type="OrthoDB" id="754047at2759"/>
<organism evidence="9 10">
    <name type="scientific">Aphanomyces stellatus</name>
    <dbReference type="NCBI Taxonomy" id="120398"/>
    <lineage>
        <taxon>Eukaryota</taxon>
        <taxon>Sar</taxon>
        <taxon>Stramenopiles</taxon>
        <taxon>Oomycota</taxon>
        <taxon>Saprolegniomycetes</taxon>
        <taxon>Saprolegniales</taxon>
        <taxon>Verrucalvaceae</taxon>
        <taxon>Aphanomyces</taxon>
    </lineage>
</organism>
<dbReference type="GO" id="GO:0016020">
    <property type="term" value="C:membrane"/>
    <property type="evidence" value="ECO:0007669"/>
    <property type="project" value="UniProtKB-SubCell"/>
</dbReference>
<dbReference type="InterPro" id="IPR039309">
    <property type="entry name" value="BT1"/>
</dbReference>
<keyword evidence="4 7" id="KW-0812">Transmembrane</keyword>
<accession>A0A485KZR3</accession>
<sequence length="588" mass="64188">MHPSDALGSATSLSMHDKDLLDRGAYMEAATPSRHSASRTATPSEFEEGALAEGGAIALCSREAMGLFSQYAAIGVIYGMIPALNYPIFNVYLNMEGYQTASYSILVAVGWSYKVVFGILSDCFPIFGYRFKSWNLVGWSLTMVCFAIMAFSSLGDPFCDRTNPAFAKYCGQPLQSVPQAAKDAAFNLHAPDKGALFIMLSMLVSIGYVMVSCVSDAMVVQYAQREPAAIRGRLQTAAYTIRTLTSMLAVCVTALGLNGKNYNGAFSFSMAPNVPYGVMLVPCACAVVATLVVVVEDKKPGTHIAVWVRRFWRLLQSRAMWQICAFRFINNVFNSVGATAGIPIQTYWAHVQPFNDSLSSLIGKATFATILAAVGRFGLHWNWRWIIAIGSIGVIFVDGIVMYLTIWDVVRNRWFFVGTGLTDNVPDGVRLIVATYCAVEIADPGIEGATYGLLTSINNLAAPLGSFLFKYIDSFFLVTVNDIKADTHQVRWDATYVYLISYSSRLFALVWLCLLPPQKKEMQALKKRGGQSTIAGAVLVFVLFGSLTFSMISSIMSIYPSTKCYRIAGGNGVLDPVTGNCPIPPPRK</sequence>
<comment type="similarity">
    <text evidence="2">Belongs to the major facilitator superfamily. Folate-biopterin transporter (TC 2.A.71) family.</text>
</comment>
<evidence type="ECO:0000256" key="7">
    <source>
        <dbReference type="SAM" id="Phobius"/>
    </source>
</evidence>
<evidence type="ECO:0000256" key="1">
    <source>
        <dbReference type="ARBA" id="ARBA00004141"/>
    </source>
</evidence>
<dbReference type="EMBL" id="CAADRA010005537">
    <property type="protein sequence ID" value="VFT90895.1"/>
    <property type="molecule type" value="Genomic_DNA"/>
</dbReference>
<evidence type="ECO:0000256" key="5">
    <source>
        <dbReference type="ARBA" id="ARBA00022989"/>
    </source>
</evidence>
<dbReference type="EMBL" id="VJMH01005516">
    <property type="protein sequence ID" value="KAF0695082.1"/>
    <property type="molecule type" value="Genomic_DNA"/>
</dbReference>
<feature type="transmembrane region" description="Helical" evidence="7">
    <location>
        <begin position="71"/>
        <end position="89"/>
    </location>
</feature>
<feature type="transmembrane region" description="Helical" evidence="7">
    <location>
        <begin position="276"/>
        <end position="295"/>
    </location>
</feature>
<dbReference type="Pfam" id="PF03092">
    <property type="entry name" value="BT1"/>
    <property type="match status" value="1"/>
</dbReference>
<evidence type="ECO:0000313" key="10">
    <source>
        <dbReference type="Proteomes" id="UP000332933"/>
    </source>
</evidence>
<feature type="transmembrane region" description="Helical" evidence="7">
    <location>
        <begin position="236"/>
        <end position="256"/>
    </location>
</feature>
<reference evidence="8" key="2">
    <citation type="submission" date="2019-06" db="EMBL/GenBank/DDBJ databases">
        <title>Genomics analysis of Aphanomyces spp. identifies a new class of oomycete effector associated with host adaptation.</title>
        <authorList>
            <person name="Gaulin E."/>
        </authorList>
    </citation>
    <scope>NUCLEOTIDE SEQUENCE</scope>
    <source>
        <strain evidence="8">CBS 578.67</strain>
    </source>
</reference>
<feature type="transmembrane region" description="Helical" evidence="7">
    <location>
        <begin position="101"/>
        <end position="124"/>
    </location>
</feature>
<name>A0A485KZR3_9STRA</name>
<feature type="transmembrane region" description="Helical" evidence="7">
    <location>
        <begin position="195"/>
        <end position="215"/>
    </location>
</feature>
<keyword evidence="5 7" id="KW-1133">Transmembrane helix</keyword>
<evidence type="ECO:0000313" key="8">
    <source>
        <dbReference type="EMBL" id="KAF0695082.1"/>
    </source>
</evidence>
<evidence type="ECO:0000256" key="3">
    <source>
        <dbReference type="ARBA" id="ARBA00022448"/>
    </source>
</evidence>
<dbReference type="PANTHER" id="PTHR31585">
    <property type="entry name" value="FOLATE-BIOPTERIN TRANSPORTER 1, CHLOROPLASTIC"/>
    <property type="match status" value="1"/>
</dbReference>
<comment type="subcellular location">
    <subcellularLocation>
        <location evidence="1">Membrane</location>
        <topology evidence="1">Multi-pass membrane protein</topology>
    </subcellularLocation>
</comment>
<feature type="transmembrane region" description="Helical" evidence="7">
    <location>
        <begin position="386"/>
        <end position="406"/>
    </location>
</feature>
<evidence type="ECO:0000256" key="4">
    <source>
        <dbReference type="ARBA" id="ARBA00022692"/>
    </source>
</evidence>
<proteinExistence type="inferred from homology"/>
<dbReference type="SUPFAM" id="SSF103473">
    <property type="entry name" value="MFS general substrate transporter"/>
    <property type="match status" value="1"/>
</dbReference>
<evidence type="ECO:0000313" key="9">
    <source>
        <dbReference type="EMBL" id="VFT90895.1"/>
    </source>
</evidence>
<evidence type="ECO:0000256" key="6">
    <source>
        <dbReference type="ARBA" id="ARBA00023136"/>
    </source>
</evidence>
<reference evidence="9 10" key="1">
    <citation type="submission" date="2019-03" db="EMBL/GenBank/DDBJ databases">
        <authorList>
            <person name="Gaulin E."/>
            <person name="Dumas B."/>
        </authorList>
    </citation>
    <scope>NUCLEOTIDE SEQUENCE [LARGE SCALE GENOMIC DNA]</scope>
    <source>
        <strain evidence="9">CBS 568.67</strain>
    </source>
</reference>
<feature type="transmembrane region" description="Helical" evidence="7">
    <location>
        <begin position="136"/>
        <end position="154"/>
    </location>
</feature>